<sequence length="104" mass="12356">MIMKISYCTPDGFYYYVPDQHAEQIEAWRNEFSDFLQSIEGKHPFTQYMESINFDDELEYGVFIRSYGGDDFMDWINVEKLKSRGIYRIPAPLDDSEVGIRIDF</sequence>
<name>A0A1G5LDP0_9BACL</name>
<reference evidence="2" key="1">
    <citation type="submission" date="2016-10" db="EMBL/GenBank/DDBJ databases">
        <authorList>
            <person name="Varghese N."/>
            <person name="Submissions S."/>
        </authorList>
    </citation>
    <scope>NUCLEOTIDE SEQUENCE [LARGE SCALE GENOMIC DNA]</scope>
    <source>
        <strain evidence="2">BL9</strain>
    </source>
</reference>
<dbReference type="AlphaFoldDB" id="A0A1G5LDP0"/>
<organism evidence="1 2">
    <name type="scientific">Paenibacillus polysaccharolyticus</name>
    <dbReference type="NCBI Taxonomy" id="582692"/>
    <lineage>
        <taxon>Bacteria</taxon>
        <taxon>Bacillati</taxon>
        <taxon>Bacillota</taxon>
        <taxon>Bacilli</taxon>
        <taxon>Bacillales</taxon>
        <taxon>Paenibacillaceae</taxon>
        <taxon>Paenibacillus</taxon>
    </lineage>
</organism>
<gene>
    <name evidence="1" type="ORF">SAMN05720606_12443</name>
</gene>
<evidence type="ECO:0000313" key="1">
    <source>
        <dbReference type="EMBL" id="SCZ10926.1"/>
    </source>
</evidence>
<dbReference type="Proteomes" id="UP000198538">
    <property type="component" value="Unassembled WGS sequence"/>
</dbReference>
<protein>
    <submittedName>
        <fullName evidence="1">Uncharacterized protein</fullName>
    </submittedName>
</protein>
<dbReference type="EMBL" id="FMVM01000024">
    <property type="protein sequence ID" value="SCZ10926.1"/>
    <property type="molecule type" value="Genomic_DNA"/>
</dbReference>
<dbReference type="RefSeq" id="WP_090924559.1">
    <property type="nucleotide sequence ID" value="NZ_FMVM01000024.1"/>
</dbReference>
<keyword evidence="2" id="KW-1185">Reference proteome</keyword>
<proteinExistence type="predicted"/>
<accession>A0A1G5LDP0</accession>
<evidence type="ECO:0000313" key="2">
    <source>
        <dbReference type="Proteomes" id="UP000198538"/>
    </source>
</evidence>